<keyword evidence="3" id="KW-0169">Cobalamin biosynthesis</keyword>
<dbReference type="InterPro" id="IPR014776">
    <property type="entry name" value="4pyrrole_Mease_sub2"/>
</dbReference>
<keyword evidence="5 7" id="KW-0808">Transferase</keyword>
<evidence type="ECO:0000256" key="2">
    <source>
        <dbReference type="ARBA" id="ARBA00005879"/>
    </source>
</evidence>
<evidence type="ECO:0000256" key="7">
    <source>
        <dbReference type="RuleBase" id="RU003960"/>
    </source>
</evidence>
<dbReference type="Proteomes" id="UP000198771">
    <property type="component" value="Unassembled WGS sequence"/>
</dbReference>
<keyword evidence="10" id="KW-1185">Reference proteome</keyword>
<gene>
    <name evidence="9" type="ORF">SAMN05660653_00854</name>
</gene>
<dbReference type="Gene3D" id="3.40.1010.10">
    <property type="entry name" value="Cobalt-precorrin-4 Transmethylase, Domain 1"/>
    <property type="match status" value="1"/>
</dbReference>
<dbReference type="InterPro" id="IPR000878">
    <property type="entry name" value="4pyrrol_Mease"/>
</dbReference>
<evidence type="ECO:0000313" key="9">
    <source>
        <dbReference type="EMBL" id="SDB17800.1"/>
    </source>
</evidence>
<evidence type="ECO:0000256" key="6">
    <source>
        <dbReference type="ARBA" id="ARBA00022691"/>
    </source>
</evidence>
<dbReference type="PROSITE" id="PS00840">
    <property type="entry name" value="SUMT_2"/>
    <property type="match status" value="1"/>
</dbReference>
<accession>A0A1G6BB41</accession>
<dbReference type="CDD" id="cd11641">
    <property type="entry name" value="Precorrin-4_C11-MT"/>
    <property type="match status" value="1"/>
</dbReference>
<dbReference type="STRING" id="617002.SAMN05660653_00854"/>
<dbReference type="InterPro" id="IPR014777">
    <property type="entry name" value="4pyrrole_Mease_sub1"/>
</dbReference>
<evidence type="ECO:0000259" key="8">
    <source>
        <dbReference type="Pfam" id="PF00590"/>
    </source>
</evidence>
<dbReference type="SUPFAM" id="SSF53790">
    <property type="entry name" value="Tetrapyrrole methylase"/>
    <property type="match status" value="1"/>
</dbReference>
<dbReference type="AlphaFoldDB" id="A0A1G6BB41"/>
<proteinExistence type="inferred from homology"/>
<feature type="domain" description="Tetrapyrrole methylase" evidence="8">
    <location>
        <begin position="9"/>
        <end position="214"/>
    </location>
</feature>
<dbReference type="PROSITE" id="PS00839">
    <property type="entry name" value="SUMT_1"/>
    <property type="match status" value="1"/>
</dbReference>
<dbReference type="GO" id="GO:0009236">
    <property type="term" value="P:cobalamin biosynthetic process"/>
    <property type="evidence" value="ECO:0007669"/>
    <property type="project" value="UniProtKB-UniPathway"/>
</dbReference>
<dbReference type="InterPro" id="IPR003043">
    <property type="entry name" value="Uropor_MeTrfase_CS"/>
</dbReference>
<comment type="similarity">
    <text evidence="2 7">Belongs to the precorrin methyltransferase family.</text>
</comment>
<dbReference type="InterPro" id="IPR006362">
    <property type="entry name" value="Cbl_synth_CobM/CibF"/>
</dbReference>
<name>A0A1G6BB41_9BACT</name>
<evidence type="ECO:0000256" key="1">
    <source>
        <dbReference type="ARBA" id="ARBA00004953"/>
    </source>
</evidence>
<sequence>MTNHNPPLVHFVGAGPGDPELLTVKAQRLIREADLIIYAGSLVPRTMLDQAKSRARIHDSAGLTLKQTHGLIRDAVLSGEFVVRLHTGDPGLYGAVREQVRLLEAEGIDYAVVPGVTAAMAAAAATRISFTIPETCQTLILTRMGGLTPVPERERLRGLATHRAALAVYLSGPNHLEMARELLDGGYPSDTMIIAAHRVGWPEERIERLTLDKLAASEARTHWKRQTVFLVLPGQEQSTSSRLYAPEFEHGFRDAVDPATGE</sequence>
<dbReference type="InterPro" id="IPR050161">
    <property type="entry name" value="Siro_Cobalamin_biosynth"/>
</dbReference>
<comment type="pathway">
    <text evidence="1">Cofactor biosynthesis; adenosylcobalamin biosynthesis.</text>
</comment>
<dbReference type="PANTHER" id="PTHR45790:SF4">
    <property type="entry name" value="COBALT-PRECORRIN-4 C(11)-METHYLTRANSFERASE"/>
    <property type="match status" value="1"/>
</dbReference>
<dbReference type="GO" id="GO:0046026">
    <property type="term" value="F:precorrin-4 C11-methyltransferase activity"/>
    <property type="evidence" value="ECO:0007669"/>
    <property type="project" value="InterPro"/>
</dbReference>
<dbReference type="Pfam" id="PF00590">
    <property type="entry name" value="TP_methylase"/>
    <property type="match status" value="1"/>
</dbReference>
<protein>
    <submittedName>
        <fullName evidence="9">Precorrin-4 C11-methyltransferase</fullName>
    </submittedName>
</protein>
<dbReference type="Gene3D" id="3.30.950.10">
    <property type="entry name" value="Methyltransferase, Cobalt-precorrin-4 Transmethylase, Domain 2"/>
    <property type="match status" value="1"/>
</dbReference>
<dbReference type="InterPro" id="IPR035996">
    <property type="entry name" value="4pyrrol_Methylase_sf"/>
</dbReference>
<organism evidence="9 10">
    <name type="scientific">Desulfonatronum thiosulfatophilum</name>
    <dbReference type="NCBI Taxonomy" id="617002"/>
    <lineage>
        <taxon>Bacteria</taxon>
        <taxon>Pseudomonadati</taxon>
        <taxon>Thermodesulfobacteriota</taxon>
        <taxon>Desulfovibrionia</taxon>
        <taxon>Desulfovibrionales</taxon>
        <taxon>Desulfonatronaceae</taxon>
        <taxon>Desulfonatronum</taxon>
    </lineage>
</organism>
<dbReference type="EMBL" id="FMXO01000004">
    <property type="protein sequence ID" value="SDB17800.1"/>
    <property type="molecule type" value="Genomic_DNA"/>
</dbReference>
<dbReference type="PANTHER" id="PTHR45790">
    <property type="entry name" value="SIROHEME SYNTHASE-RELATED"/>
    <property type="match status" value="1"/>
</dbReference>
<keyword evidence="4 7" id="KW-0489">Methyltransferase</keyword>
<keyword evidence="6" id="KW-0949">S-adenosyl-L-methionine</keyword>
<evidence type="ECO:0000313" key="10">
    <source>
        <dbReference type="Proteomes" id="UP000198771"/>
    </source>
</evidence>
<evidence type="ECO:0000256" key="5">
    <source>
        <dbReference type="ARBA" id="ARBA00022679"/>
    </source>
</evidence>
<evidence type="ECO:0000256" key="4">
    <source>
        <dbReference type="ARBA" id="ARBA00022603"/>
    </source>
</evidence>
<dbReference type="UniPathway" id="UPA00148"/>
<dbReference type="RefSeq" id="WP_092117586.1">
    <property type="nucleotide sequence ID" value="NZ_FMXO01000004.1"/>
</dbReference>
<evidence type="ECO:0000256" key="3">
    <source>
        <dbReference type="ARBA" id="ARBA00022573"/>
    </source>
</evidence>
<reference evidence="9 10" key="1">
    <citation type="submission" date="2016-10" db="EMBL/GenBank/DDBJ databases">
        <authorList>
            <person name="de Groot N.N."/>
        </authorList>
    </citation>
    <scope>NUCLEOTIDE SEQUENCE [LARGE SCALE GENOMIC DNA]</scope>
    <source>
        <strain evidence="9 10">ASO4-2</strain>
    </source>
</reference>
<dbReference type="GO" id="GO:0032259">
    <property type="term" value="P:methylation"/>
    <property type="evidence" value="ECO:0007669"/>
    <property type="project" value="UniProtKB-KW"/>
</dbReference>
<dbReference type="OrthoDB" id="9815856at2"/>
<dbReference type="NCBIfam" id="TIGR01465">
    <property type="entry name" value="cobM_cbiF"/>
    <property type="match status" value="1"/>
</dbReference>